<comment type="caution">
    <text evidence="2">The sequence shown here is derived from an EMBL/GenBank/DDBJ whole genome shotgun (WGS) entry which is preliminary data.</text>
</comment>
<accession>A0ABU0TW77</accession>
<keyword evidence="1" id="KW-0812">Transmembrane</keyword>
<dbReference type="RefSeq" id="WP_307484141.1">
    <property type="nucleotide sequence ID" value="NZ_JAUTBF010000001.1"/>
</dbReference>
<name>A0ABU0TW77_MICTR</name>
<dbReference type="Proteomes" id="UP001226691">
    <property type="component" value="Unassembled WGS sequence"/>
</dbReference>
<feature type="transmembrane region" description="Helical" evidence="1">
    <location>
        <begin position="6"/>
        <end position="28"/>
    </location>
</feature>
<evidence type="ECO:0000313" key="3">
    <source>
        <dbReference type="Proteomes" id="UP001226691"/>
    </source>
</evidence>
<keyword evidence="1" id="KW-0472">Membrane</keyword>
<evidence type="ECO:0000313" key="2">
    <source>
        <dbReference type="EMBL" id="MDQ1123909.1"/>
    </source>
</evidence>
<proteinExistence type="predicted"/>
<sequence length="399" mass="42643">MTEIGWALPAAIALTGVLAIAAIIVLIVRVRRRTPQAQATAARAVDEAEAALLRLDDAANDLDLAFDAADALPTGDAPADLRRARASALRARDRAFVDVASLRAATVVPTKRRADAERLRAVLEAHLGRIEATREPLEAWSRRHRGPAELIDAARRRRDETVETAGDPGPLVRALSDRFDDEDWRDAAFSARAGIDALAEADAEIALATAHLADTDAVAFHVRRCVDATRRAGRHLHALEDAHRIALQAADNVAAELSAARTELRAATEVATARPEACAPDAAARLREAAHDLEAVSTRADRHPRASVETVARAREMRDELVGEAVSARTRLELARAALPGTLACARAALATAEARTEPLPIDARLRLDAARRELAAARTAIDPAQALANARAAWHAAT</sequence>
<keyword evidence="1" id="KW-1133">Transmembrane helix</keyword>
<evidence type="ECO:0000256" key="1">
    <source>
        <dbReference type="SAM" id="Phobius"/>
    </source>
</evidence>
<keyword evidence="3" id="KW-1185">Reference proteome</keyword>
<reference evidence="2 3" key="1">
    <citation type="submission" date="2023-07" db="EMBL/GenBank/DDBJ databases">
        <title>Functional and genomic diversity of the sorghum phyllosphere microbiome.</title>
        <authorList>
            <person name="Shade A."/>
        </authorList>
    </citation>
    <scope>NUCLEOTIDE SEQUENCE [LARGE SCALE GENOMIC DNA]</scope>
    <source>
        <strain evidence="2 3">SORGH_AS_1207</strain>
    </source>
</reference>
<organism evidence="2 3">
    <name type="scientific">Microbacterium trichothecenolyticum</name>
    <name type="common">Aureobacterium trichothecenolyticum</name>
    <dbReference type="NCBI Taxonomy" id="69370"/>
    <lineage>
        <taxon>Bacteria</taxon>
        <taxon>Bacillati</taxon>
        <taxon>Actinomycetota</taxon>
        <taxon>Actinomycetes</taxon>
        <taxon>Micrococcales</taxon>
        <taxon>Microbacteriaceae</taxon>
        <taxon>Microbacterium</taxon>
    </lineage>
</organism>
<protein>
    <recommendedName>
        <fullName evidence="4">Septation ring formation regulator EzrA</fullName>
    </recommendedName>
</protein>
<dbReference type="EMBL" id="JAUTBF010000001">
    <property type="protein sequence ID" value="MDQ1123909.1"/>
    <property type="molecule type" value="Genomic_DNA"/>
</dbReference>
<evidence type="ECO:0008006" key="4">
    <source>
        <dbReference type="Google" id="ProtNLM"/>
    </source>
</evidence>
<gene>
    <name evidence="2" type="ORF">QE412_002482</name>
</gene>